<sequence>MFALSCEDNDKKNCIDESKITNTPCPENYDPVCGCDNKTYGNDCVAERSGVTEWTKGECK</sequence>
<dbReference type="AlphaFoldDB" id="A0A381MYE4"/>
<dbReference type="Pfam" id="PF00050">
    <property type="entry name" value="Kazal_1"/>
    <property type="match status" value="1"/>
</dbReference>
<dbReference type="EMBL" id="UINC01000008">
    <property type="protein sequence ID" value="SUZ47289.1"/>
    <property type="molecule type" value="Genomic_DNA"/>
</dbReference>
<accession>A0A381MYE4</accession>
<gene>
    <name evidence="2" type="ORF">METZ01_LOCUS143</name>
</gene>
<feature type="domain" description="Kazal-like" evidence="1">
    <location>
        <begin position="1"/>
        <end position="60"/>
    </location>
</feature>
<dbReference type="SMART" id="SM00280">
    <property type="entry name" value="KAZAL"/>
    <property type="match status" value="1"/>
</dbReference>
<protein>
    <recommendedName>
        <fullName evidence="1">Kazal-like domain-containing protein</fullName>
    </recommendedName>
</protein>
<reference evidence="2" key="1">
    <citation type="submission" date="2018-05" db="EMBL/GenBank/DDBJ databases">
        <authorList>
            <person name="Lanie J.A."/>
            <person name="Ng W.-L."/>
            <person name="Kazmierczak K.M."/>
            <person name="Andrzejewski T.M."/>
            <person name="Davidsen T.M."/>
            <person name="Wayne K.J."/>
            <person name="Tettelin H."/>
            <person name="Glass J.I."/>
            <person name="Rusch D."/>
            <person name="Podicherti R."/>
            <person name="Tsui H.-C.T."/>
            <person name="Winkler M.E."/>
        </authorList>
    </citation>
    <scope>NUCLEOTIDE SEQUENCE</scope>
</reference>
<dbReference type="InterPro" id="IPR036058">
    <property type="entry name" value="Kazal_dom_sf"/>
</dbReference>
<dbReference type="PROSITE" id="PS51465">
    <property type="entry name" value="KAZAL_2"/>
    <property type="match status" value="1"/>
</dbReference>
<proteinExistence type="predicted"/>
<dbReference type="Gene3D" id="3.30.60.30">
    <property type="match status" value="1"/>
</dbReference>
<dbReference type="CDD" id="cd00104">
    <property type="entry name" value="KAZAL_FS"/>
    <property type="match status" value="1"/>
</dbReference>
<dbReference type="SUPFAM" id="SSF100895">
    <property type="entry name" value="Kazal-type serine protease inhibitors"/>
    <property type="match status" value="1"/>
</dbReference>
<dbReference type="InterPro" id="IPR002350">
    <property type="entry name" value="Kazal_dom"/>
</dbReference>
<name>A0A381MYE4_9ZZZZ</name>
<organism evidence="2">
    <name type="scientific">marine metagenome</name>
    <dbReference type="NCBI Taxonomy" id="408172"/>
    <lineage>
        <taxon>unclassified sequences</taxon>
        <taxon>metagenomes</taxon>
        <taxon>ecological metagenomes</taxon>
    </lineage>
</organism>
<evidence type="ECO:0000313" key="2">
    <source>
        <dbReference type="EMBL" id="SUZ47289.1"/>
    </source>
</evidence>
<evidence type="ECO:0000259" key="1">
    <source>
        <dbReference type="PROSITE" id="PS51465"/>
    </source>
</evidence>